<sequence>MKDTCRRKIDLDRTAEHTNKKHTESFNKKLDTLEQDATIPDHQRQEILKQLFPNIIYKVIDIVPVVQEKDYFGLGKTSEKIGEEKEKTSRDSISTQYYQDPSLRVLQSDVSSESKPKEAQEPSEESIEEEIELKEGSSSSGLNSDLVKILNTQIKPQPTLYSKFFAKSKDAAAIWRKPKDVKAAVTAEEIANTTSMKIAKNFVEWANGCGLNDSLTAEDLLKMFSTNQGENKFYVRQEETYSVPGQVGWYLGLKRRTRQWVLVNQIRKDKQAYEFKGEKNIAFGKTLPHFLYKGTSNNDSYTEWLATKIPKNIESFEEVFKEIKDLEVTKKYAEFIENRPYIKPPSYLVDAGLINYPSSTKFKTLKGSRRLTRTETIYTLVESPQLELLRYDYDNKVPVMDLDYY</sequence>
<dbReference type="EMBL" id="OU900099">
    <property type="protein sequence ID" value="CAG9863436.1"/>
    <property type="molecule type" value="Genomic_DNA"/>
</dbReference>
<dbReference type="AlphaFoldDB" id="A0A9N9XT92"/>
<evidence type="ECO:0000256" key="1">
    <source>
        <dbReference type="SAM" id="MobiDB-lite"/>
    </source>
</evidence>
<feature type="region of interest" description="Disordered" evidence="1">
    <location>
        <begin position="105"/>
        <end position="141"/>
    </location>
</feature>
<evidence type="ECO:0000313" key="2">
    <source>
        <dbReference type="EMBL" id="CAG9863436.1"/>
    </source>
</evidence>
<feature type="compositionally biased region" description="Acidic residues" evidence="1">
    <location>
        <begin position="121"/>
        <end position="132"/>
    </location>
</feature>
<accession>A0A9N9XT92</accession>
<dbReference type="Proteomes" id="UP001153712">
    <property type="component" value="Chromosome 6"/>
</dbReference>
<proteinExistence type="predicted"/>
<organism evidence="2 3">
    <name type="scientific">Phyllotreta striolata</name>
    <name type="common">Striped flea beetle</name>
    <name type="synonym">Crioceris striolata</name>
    <dbReference type="NCBI Taxonomy" id="444603"/>
    <lineage>
        <taxon>Eukaryota</taxon>
        <taxon>Metazoa</taxon>
        <taxon>Ecdysozoa</taxon>
        <taxon>Arthropoda</taxon>
        <taxon>Hexapoda</taxon>
        <taxon>Insecta</taxon>
        <taxon>Pterygota</taxon>
        <taxon>Neoptera</taxon>
        <taxon>Endopterygota</taxon>
        <taxon>Coleoptera</taxon>
        <taxon>Polyphaga</taxon>
        <taxon>Cucujiformia</taxon>
        <taxon>Chrysomeloidea</taxon>
        <taxon>Chrysomelidae</taxon>
        <taxon>Galerucinae</taxon>
        <taxon>Alticini</taxon>
        <taxon>Phyllotreta</taxon>
    </lineage>
</organism>
<dbReference type="OrthoDB" id="6755972at2759"/>
<reference evidence="2" key="1">
    <citation type="submission" date="2022-01" db="EMBL/GenBank/DDBJ databases">
        <authorList>
            <person name="King R."/>
        </authorList>
    </citation>
    <scope>NUCLEOTIDE SEQUENCE</scope>
</reference>
<evidence type="ECO:0000313" key="3">
    <source>
        <dbReference type="Proteomes" id="UP001153712"/>
    </source>
</evidence>
<gene>
    <name evidence="2" type="ORF">PHYEVI_LOCUS9726</name>
</gene>
<keyword evidence="3" id="KW-1185">Reference proteome</keyword>
<protein>
    <submittedName>
        <fullName evidence="2">Uncharacterized protein</fullName>
    </submittedName>
</protein>
<name>A0A9N9XT92_PHYSR</name>